<protein>
    <submittedName>
        <fullName evidence="1">Uncharacterized protein</fullName>
    </submittedName>
</protein>
<dbReference type="Proteomes" id="UP001274321">
    <property type="component" value="Unassembled WGS sequence"/>
</dbReference>
<proteinExistence type="predicted"/>
<reference evidence="1 2" key="1">
    <citation type="submission" date="2023-11" db="EMBL/GenBank/DDBJ databases">
        <authorList>
            <person name="Bao R."/>
        </authorList>
    </citation>
    <scope>NUCLEOTIDE SEQUENCE [LARGE SCALE GENOMIC DNA]</scope>
    <source>
        <strain evidence="1 2">PJ23</strain>
    </source>
</reference>
<comment type="caution">
    <text evidence="1">The sequence shown here is derived from an EMBL/GenBank/DDBJ whole genome shotgun (WGS) entry which is preliminary data.</text>
</comment>
<accession>A0ABU4RP58</accession>
<dbReference type="EMBL" id="JAXAFJ010000006">
    <property type="protein sequence ID" value="MDX6806609.1"/>
    <property type="molecule type" value="Genomic_DNA"/>
</dbReference>
<keyword evidence="2" id="KW-1185">Reference proteome</keyword>
<evidence type="ECO:0000313" key="1">
    <source>
        <dbReference type="EMBL" id="MDX6806609.1"/>
    </source>
</evidence>
<organism evidence="1 2">
    <name type="scientific">Terrihabitans rhizophilus</name>
    <dbReference type="NCBI Taxonomy" id="3092662"/>
    <lineage>
        <taxon>Bacteria</taxon>
        <taxon>Pseudomonadati</taxon>
        <taxon>Pseudomonadota</taxon>
        <taxon>Alphaproteobacteria</taxon>
        <taxon>Hyphomicrobiales</taxon>
        <taxon>Terrihabitans</taxon>
    </lineage>
</organism>
<evidence type="ECO:0000313" key="2">
    <source>
        <dbReference type="Proteomes" id="UP001274321"/>
    </source>
</evidence>
<gene>
    <name evidence="1" type="ORF">SCD90_11080</name>
</gene>
<sequence>MILREDDENKCVEFRVEGQRGLRAFLFLDEAAIAYFYSGVVERADLAEVQAAADEARQETQDERFGAIRDMIENRAKISRVSKRYLLKKFPLLLA</sequence>
<dbReference type="RefSeq" id="WP_319844737.1">
    <property type="nucleotide sequence ID" value="NZ_JAXAFJ010000006.1"/>
</dbReference>
<name>A0ABU4RP58_9HYPH</name>